<evidence type="ECO:0000313" key="3">
    <source>
        <dbReference type="Proteomes" id="UP000320300"/>
    </source>
</evidence>
<proteinExistence type="predicted"/>
<name>A0A521AQ39_9SPHI</name>
<dbReference type="InterPro" id="IPR011652">
    <property type="entry name" value="MORN_2"/>
</dbReference>
<feature type="chain" id="PRO_5022226520" evidence="1">
    <location>
        <begin position="20"/>
        <end position="208"/>
    </location>
</feature>
<dbReference type="AlphaFoldDB" id="A0A521AQ39"/>
<dbReference type="OrthoDB" id="7342920at2"/>
<feature type="signal peptide" evidence="1">
    <location>
        <begin position="1"/>
        <end position="19"/>
    </location>
</feature>
<protein>
    <submittedName>
        <fullName evidence="2">MORN repeat variant</fullName>
    </submittedName>
</protein>
<dbReference type="SUPFAM" id="SSF82185">
    <property type="entry name" value="Histone H3 K4-specific methyltransferase SET7/9 N-terminal domain"/>
    <property type="match status" value="1"/>
</dbReference>
<dbReference type="EMBL" id="FXTN01000001">
    <property type="protein sequence ID" value="SMO36928.1"/>
    <property type="molecule type" value="Genomic_DNA"/>
</dbReference>
<sequence length="208" mass="23408">MKRLLICLLILTGSINTYSQVKTILLDGRDRIVADSTLAINYAVFGKVEGDTVYTFKKFDFDGVLLTSGTFKDDSLQVPHGQFVYYDWITPDNNYTNLGYEINGKARYVVLTGKYINGLRVGKWLSFYADGKVKQMAAYIQGALNGLYQQYDNDGKVQISGMYEGGKKTGTWTLKGGRQEDEYADDKLISSLTGKKLRDKQAQRKNVN</sequence>
<organism evidence="2 3">
    <name type="scientific">Pedobacter westerhofensis</name>
    <dbReference type="NCBI Taxonomy" id="425512"/>
    <lineage>
        <taxon>Bacteria</taxon>
        <taxon>Pseudomonadati</taxon>
        <taxon>Bacteroidota</taxon>
        <taxon>Sphingobacteriia</taxon>
        <taxon>Sphingobacteriales</taxon>
        <taxon>Sphingobacteriaceae</taxon>
        <taxon>Pedobacter</taxon>
    </lineage>
</organism>
<gene>
    <name evidence="2" type="ORF">SAMN06265348_101364</name>
</gene>
<accession>A0A521AQ39</accession>
<dbReference type="Gene3D" id="2.20.110.10">
    <property type="entry name" value="Histone H3 K4-specific methyltransferase SET7/9 N-terminal domain"/>
    <property type="match status" value="1"/>
</dbReference>
<keyword evidence="1" id="KW-0732">Signal</keyword>
<dbReference type="Proteomes" id="UP000320300">
    <property type="component" value="Unassembled WGS sequence"/>
</dbReference>
<dbReference type="Pfam" id="PF07661">
    <property type="entry name" value="MORN_2"/>
    <property type="match status" value="2"/>
</dbReference>
<keyword evidence="3" id="KW-1185">Reference proteome</keyword>
<reference evidence="2 3" key="1">
    <citation type="submission" date="2017-05" db="EMBL/GenBank/DDBJ databases">
        <authorList>
            <person name="Varghese N."/>
            <person name="Submissions S."/>
        </authorList>
    </citation>
    <scope>NUCLEOTIDE SEQUENCE [LARGE SCALE GENOMIC DNA]</scope>
    <source>
        <strain evidence="2 3">DSM 19036</strain>
    </source>
</reference>
<evidence type="ECO:0000313" key="2">
    <source>
        <dbReference type="EMBL" id="SMO36928.1"/>
    </source>
</evidence>
<evidence type="ECO:0000256" key="1">
    <source>
        <dbReference type="SAM" id="SignalP"/>
    </source>
</evidence>
<dbReference type="RefSeq" id="WP_142526458.1">
    <property type="nucleotide sequence ID" value="NZ_CBCSJO010000002.1"/>
</dbReference>